<evidence type="ECO:0000313" key="2">
    <source>
        <dbReference type="EMBL" id="GGF13776.1"/>
    </source>
</evidence>
<comment type="caution">
    <text evidence="2">The sequence shown here is derived from an EMBL/GenBank/DDBJ whole genome shotgun (WGS) entry which is preliminary data.</text>
</comment>
<feature type="domain" description="Cupin type-2" evidence="1">
    <location>
        <begin position="42"/>
        <end position="99"/>
    </location>
</feature>
<dbReference type="SUPFAM" id="SSF51182">
    <property type="entry name" value="RmlC-like cupins"/>
    <property type="match status" value="1"/>
</dbReference>
<reference evidence="2" key="2">
    <citation type="submission" date="2020-09" db="EMBL/GenBank/DDBJ databases">
        <authorList>
            <person name="Sun Q."/>
            <person name="Zhou Y."/>
        </authorList>
    </citation>
    <scope>NUCLEOTIDE SEQUENCE</scope>
    <source>
        <strain evidence="2">CGMCC 1.12153</strain>
    </source>
</reference>
<dbReference type="InterPro" id="IPR013096">
    <property type="entry name" value="Cupin_2"/>
</dbReference>
<dbReference type="Gene3D" id="2.60.120.10">
    <property type="entry name" value="Jelly Rolls"/>
    <property type="match status" value="1"/>
</dbReference>
<dbReference type="AlphaFoldDB" id="A0A917B2J6"/>
<accession>A0A917B2J6</accession>
<dbReference type="InterPro" id="IPR011051">
    <property type="entry name" value="RmlC_Cupin_sf"/>
</dbReference>
<name>A0A917B2J6_HALAA</name>
<organism evidence="2 3">
    <name type="scientific">Halobacillus andaensis</name>
    <dbReference type="NCBI Taxonomy" id="1176239"/>
    <lineage>
        <taxon>Bacteria</taxon>
        <taxon>Bacillati</taxon>
        <taxon>Bacillota</taxon>
        <taxon>Bacilli</taxon>
        <taxon>Bacillales</taxon>
        <taxon>Bacillaceae</taxon>
        <taxon>Halobacillus</taxon>
    </lineage>
</organism>
<dbReference type="Pfam" id="PF07883">
    <property type="entry name" value="Cupin_2"/>
    <property type="match status" value="1"/>
</dbReference>
<keyword evidence="3" id="KW-1185">Reference proteome</keyword>
<sequence>MEPIKIYRFGPETGITITKFNSDFIINRIVETEKKAYVSATHLAPKGVIGCHQAVVPQILLIVSGEGTVRGEDDHATSVATGDAIYWDKGEWHETNTETGLMAIVVESEELNLFLLE</sequence>
<dbReference type="RefSeq" id="WP_373868067.1">
    <property type="nucleotide sequence ID" value="NZ_BMEL01000001.1"/>
</dbReference>
<gene>
    <name evidence="2" type="ORF">GCM10010954_10640</name>
</gene>
<evidence type="ECO:0000313" key="3">
    <source>
        <dbReference type="Proteomes" id="UP000660110"/>
    </source>
</evidence>
<reference evidence="2" key="1">
    <citation type="journal article" date="2014" name="Int. J. Syst. Evol. Microbiol.">
        <title>Complete genome sequence of Corynebacterium casei LMG S-19264T (=DSM 44701T), isolated from a smear-ripened cheese.</title>
        <authorList>
            <consortium name="US DOE Joint Genome Institute (JGI-PGF)"/>
            <person name="Walter F."/>
            <person name="Albersmeier A."/>
            <person name="Kalinowski J."/>
            <person name="Ruckert C."/>
        </authorList>
    </citation>
    <scope>NUCLEOTIDE SEQUENCE</scope>
    <source>
        <strain evidence="2">CGMCC 1.12153</strain>
    </source>
</reference>
<evidence type="ECO:0000259" key="1">
    <source>
        <dbReference type="Pfam" id="PF07883"/>
    </source>
</evidence>
<dbReference type="EMBL" id="BMEL01000001">
    <property type="protein sequence ID" value="GGF13776.1"/>
    <property type="molecule type" value="Genomic_DNA"/>
</dbReference>
<protein>
    <recommendedName>
        <fullName evidence="1">Cupin type-2 domain-containing protein</fullName>
    </recommendedName>
</protein>
<dbReference type="InterPro" id="IPR014710">
    <property type="entry name" value="RmlC-like_jellyroll"/>
</dbReference>
<proteinExistence type="predicted"/>
<dbReference type="Proteomes" id="UP000660110">
    <property type="component" value="Unassembled WGS sequence"/>
</dbReference>